<feature type="transmembrane region" description="Helical" evidence="1">
    <location>
        <begin position="167"/>
        <end position="188"/>
    </location>
</feature>
<evidence type="ECO:0000313" key="4">
    <source>
        <dbReference type="Proteomes" id="UP000693946"/>
    </source>
</evidence>
<keyword evidence="4" id="KW-1185">Reference proteome</keyword>
<gene>
    <name evidence="3" type="ORF">JOB18_013340</name>
</gene>
<organism evidence="3 4">
    <name type="scientific">Solea senegalensis</name>
    <name type="common">Senegalese sole</name>
    <dbReference type="NCBI Taxonomy" id="28829"/>
    <lineage>
        <taxon>Eukaryota</taxon>
        <taxon>Metazoa</taxon>
        <taxon>Chordata</taxon>
        <taxon>Craniata</taxon>
        <taxon>Vertebrata</taxon>
        <taxon>Euteleostomi</taxon>
        <taxon>Actinopterygii</taxon>
        <taxon>Neopterygii</taxon>
        <taxon>Teleostei</taxon>
        <taxon>Neoteleostei</taxon>
        <taxon>Acanthomorphata</taxon>
        <taxon>Carangaria</taxon>
        <taxon>Pleuronectiformes</taxon>
        <taxon>Pleuronectoidei</taxon>
        <taxon>Soleidae</taxon>
        <taxon>Solea</taxon>
    </lineage>
</organism>
<sequence length="246" mass="27073">MIKACTEIQNVIQKTIYVTAGSTFTHECPGELTKSDWSFEASNATISSAKLKTLTSNKSIRIRNVTRADAGKYTCWTSRCDGYRQKLLTINLCIVTVHQREDSSISCAVICDEEFSDLKSNNMSNVDTSTWTTSLHLDVHGSLNCTGNGTQPSNRPTSPESKFLSPVVYGTSAAAACLILVIVSVLYFRTRLWAGFTECCSGSATDDRVEETHVIYSSLIIRKPVRTTSSHMADSDCVYSVPTHRD</sequence>
<evidence type="ECO:0000256" key="1">
    <source>
        <dbReference type="SAM" id="Phobius"/>
    </source>
</evidence>
<protein>
    <recommendedName>
        <fullName evidence="2">Immunoglobulin-like beta-sandwich domain-containing protein</fullName>
    </recommendedName>
</protein>
<dbReference type="AlphaFoldDB" id="A0AAV6PTB3"/>
<keyword evidence="1" id="KW-1133">Transmembrane helix</keyword>
<reference evidence="3" key="2">
    <citation type="submission" date="2021-03" db="EMBL/GenBank/DDBJ databases">
        <authorList>
            <person name="Guerrero-Cozar I."/>
            <person name="Gomez-Garrido J."/>
            <person name="Berbel C."/>
            <person name="Martinez-Blanch J.F."/>
            <person name="Alioto T."/>
            <person name="Claros M.G."/>
            <person name="Gagnaire P.A."/>
            <person name="Manchado M."/>
        </authorList>
    </citation>
    <scope>NUCLEOTIDE SEQUENCE</scope>
    <source>
        <strain evidence="3">Sse05_10M</strain>
        <tissue evidence="3">Blood</tissue>
    </source>
</reference>
<evidence type="ECO:0000313" key="3">
    <source>
        <dbReference type="EMBL" id="KAG7474612.1"/>
    </source>
</evidence>
<dbReference type="InterPro" id="IPR013151">
    <property type="entry name" value="Immunoglobulin_dom"/>
</dbReference>
<dbReference type="EMBL" id="JAGKHQ010000021">
    <property type="protein sequence ID" value="KAG7474612.1"/>
    <property type="molecule type" value="Genomic_DNA"/>
</dbReference>
<dbReference type="EMBL" id="JAGKHQ010000021">
    <property type="protein sequence ID" value="KAG7474613.1"/>
    <property type="molecule type" value="Genomic_DNA"/>
</dbReference>
<name>A0AAV6PTB3_SOLSE</name>
<feature type="domain" description="Immunoglobulin-like beta-sandwich" evidence="2">
    <location>
        <begin position="15"/>
        <end position="76"/>
    </location>
</feature>
<keyword evidence="1" id="KW-0472">Membrane</keyword>
<keyword evidence="1" id="KW-0812">Transmembrane</keyword>
<reference evidence="3 4" key="1">
    <citation type="journal article" date="2021" name="Sci. Rep.">
        <title>Chromosome anchoring in Senegalese sole (Solea senegalensis) reveals sex-associated markers and genome rearrangements in flatfish.</title>
        <authorList>
            <person name="Guerrero-Cozar I."/>
            <person name="Gomez-Garrido J."/>
            <person name="Berbel C."/>
            <person name="Martinez-Blanch J.F."/>
            <person name="Alioto T."/>
            <person name="Claros M.G."/>
            <person name="Gagnaire P.A."/>
            <person name="Manchado M."/>
        </authorList>
    </citation>
    <scope>NUCLEOTIDE SEQUENCE [LARGE SCALE GENOMIC DNA]</scope>
    <source>
        <strain evidence="3">Sse05_10M</strain>
    </source>
</reference>
<evidence type="ECO:0000259" key="2">
    <source>
        <dbReference type="Pfam" id="PF00047"/>
    </source>
</evidence>
<proteinExistence type="predicted"/>
<comment type="caution">
    <text evidence="3">The sequence shown here is derived from an EMBL/GenBank/DDBJ whole genome shotgun (WGS) entry which is preliminary data.</text>
</comment>
<accession>A0AAV6PTB3</accession>
<dbReference type="Pfam" id="PF00047">
    <property type="entry name" value="ig"/>
    <property type="match status" value="1"/>
</dbReference>
<dbReference type="Proteomes" id="UP000693946">
    <property type="component" value="Linkage Group LG9"/>
</dbReference>